<dbReference type="GO" id="GO:0005509">
    <property type="term" value="F:calcium ion binding"/>
    <property type="evidence" value="ECO:0007669"/>
    <property type="project" value="InterPro"/>
</dbReference>
<dbReference type="GeneID" id="38116232"/>
<evidence type="ECO:0000256" key="2">
    <source>
        <dbReference type="ARBA" id="ARBA00022737"/>
    </source>
</evidence>
<feature type="compositionally biased region" description="Polar residues" evidence="5">
    <location>
        <begin position="1"/>
        <end position="26"/>
    </location>
</feature>
<evidence type="ECO:0000313" key="6">
    <source>
        <dbReference type="EMBL" id="RDW79010.1"/>
    </source>
</evidence>
<evidence type="ECO:0000256" key="5">
    <source>
        <dbReference type="SAM" id="MobiDB-lite"/>
    </source>
</evidence>
<gene>
    <name evidence="6" type="ORF">DSM5745_05862</name>
</gene>
<reference evidence="6 7" key="1">
    <citation type="journal article" date="2018" name="IMA Fungus">
        <title>IMA Genome-F 9: Draft genome sequence of Annulohypoxylon stygium, Aspergillus mulundensis, Berkeleyomyces basicola (syn. Thielaviopsis basicola), Ceratocystis smalleyi, two Cercospora beticola strains, Coleophoma cylindrospora, Fusarium fracticaudum, Phialophora cf. hyalina, and Morchella septimelata.</title>
        <authorList>
            <person name="Wingfield B.D."/>
            <person name="Bills G.F."/>
            <person name="Dong Y."/>
            <person name="Huang W."/>
            <person name="Nel W.J."/>
            <person name="Swalarsk-Parry B.S."/>
            <person name="Vaghefi N."/>
            <person name="Wilken P.M."/>
            <person name="An Z."/>
            <person name="de Beer Z.W."/>
            <person name="De Vos L."/>
            <person name="Chen L."/>
            <person name="Duong T.A."/>
            <person name="Gao Y."/>
            <person name="Hammerbacher A."/>
            <person name="Kikkert J.R."/>
            <person name="Li Y."/>
            <person name="Li H."/>
            <person name="Li K."/>
            <person name="Li Q."/>
            <person name="Liu X."/>
            <person name="Ma X."/>
            <person name="Naidoo K."/>
            <person name="Pethybridge S.J."/>
            <person name="Sun J."/>
            <person name="Steenkamp E.T."/>
            <person name="van der Nest M.A."/>
            <person name="van Wyk S."/>
            <person name="Wingfield M.J."/>
            <person name="Xiong C."/>
            <person name="Yue Q."/>
            <person name="Zhang X."/>
        </authorList>
    </citation>
    <scope>NUCLEOTIDE SEQUENCE [LARGE SCALE GENOMIC DNA]</scope>
    <source>
        <strain evidence="6 7">DSM 5745</strain>
    </source>
</reference>
<dbReference type="InterPro" id="IPR037104">
    <property type="entry name" value="Annexin_sf"/>
</dbReference>
<evidence type="ECO:0000256" key="3">
    <source>
        <dbReference type="ARBA" id="ARBA00023216"/>
    </source>
</evidence>
<dbReference type="PANTHER" id="PTHR10502:SF102">
    <property type="entry name" value="ANNEXIN B11"/>
    <property type="match status" value="1"/>
</dbReference>
<dbReference type="InterPro" id="IPR018252">
    <property type="entry name" value="Annexin_repeat_CS"/>
</dbReference>
<dbReference type="GO" id="GO:0012506">
    <property type="term" value="C:vesicle membrane"/>
    <property type="evidence" value="ECO:0007669"/>
    <property type="project" value="TreeGrafter"/>
</dbReference>
<dbReference type="GO" id="GO:0005737">
    <property type="term" value="C:cytoplasm"/>
    <property type="evidence" value="ECO:0007669"/>
    <property type="project" value="TreeGrafter"/>
</dbReference>
<dbReference type="GO" id="GO:0005886">
    <property type="term" value="C:plasma membrane"/>
    <property type="evidence" value="ECO:0007669"/>
    <property type="project" value="TreeGrafter"/>
</dbReference>
<dbReference type="PRINTS" id="PR01813">
    <property type="entry name" value="ANNEXINFUNGI"/>
</dbReference>
<protein>
    <recommendedName>
        <fullName evidence="4">Annexin</fullName>
    </recommendedName>
</protein>
<evidence type="ECO:0000256" key="4">
    <source>
        <dbReference type="RuleBase" id="RU003540"/>
    </source>
</evidence>
<feature type="compositionally biased region" description="Pro residues" evidence="5">
    <location>
        <begin position="28"/>
        <end position="52"/>
    </location>
</feature>
<dbReference type="RefSeq" id="XP_026603710.1">
    <property type="nucleotide sequence ID" value="XM_026747878.1"/>
</dbReference>
<keyword evidence="7" id="KW-1185">Reference proteome</keyword>
<accession>A0A3D8RYR9</accession>
<feature type="compositionally biased region" description="Pro residues" evidence="5">
    <location>
        <begin position="103"/>
        <end position="127"/>
    </location>
</feature>
<feature type="region of interest" description="Disordered" evidence="5">
    <location>
        <begin position="1"/>
        <end position="156"/>
    </location>
</feature>
<evidence type="ECO:0000256" key="1">
    <source>
        <dbReference type="ARBA" id="ARBA00007831"/>
    </source>
</evidence>
<dbReference type="PROSITE" id="PS51897">
    <property type="entry name" value="ANNEXIN_2"/>
    <property type="match status" value="4"/>
</dbReference>
<keyword evidence="4" id="KW-0111">Calcium/phospholipid-binding</keyword>
<sequence>MSYQYPPNQQFPPAQGYTGYQQNGPQPSYGPPQPNQHGWPPPGQYQPPPGPPGHVGSHNPAYGAQSQYPQAGPGYHSPGGYGPPGPGYHQPNQPNLGYNAQGPFPPQPHSPQPPQHPQHFQPPPQGPPQGYGQSYGPPPPPAPSMPSLGYAPGQIATGDFRRDADTLRKAMKGFGTDEKTLIQVLARLDPLQIAAVRATYSSHLRRDLYSDVKSETSSYFRQGLLAIIDGPLMHDTALAREAVQGIGTKEWLLNDVLLGRSNADLNAIKVSYERTYRRSLERDVEGDLSFKTKNLFAHVLRAARHEETAYIDQRTIESEAQNIHGATAARMVNNADEVCAIFARSSNRELQALNQAFSARYHTSLEAHLEKEFSGHMKDALLHMLRTALDSAMRDAVLLEECMKGMGTKDEKLVVRVVRVHWDRQHVANVKGAYQHKYKQDLVKRVRGETSGDYQRLLVAMLE</sequence>
<keyword evidence="2 4" id="KW-0677">Repeat</keyword>
<dbReference type="InterPro" id="IPR001464">
    <property type="entry name" value="Annexin"/>
</dbReference>
<comment type="similarity">
    <text evidence="1 4">Belongs to the annexin family.</text>
</comment>
<dbReference type="InterPro" id="IPR009117">
    <property type="entry name" value="ANX14"/>
</dbReference>
<dbReference type="PRINTS" id="PR00196">
    <property type="entry name" value="ANNEXIN"/>
</dbReference>
<dbReference type="Gene3D" id="1.10.220.10">
    <property type="entry name" value="Annexin"/>
    <property type="match status" value="4"/>
</dbReference>
<dbReference type="PROSITE" id="PS00223">
    <property type="entry name" value="ANNEXIN_1"/>
    <property type="match status" value="1"/>
</dbReference>
<dbReference type="OrthoDB" id="37886at2759"/>
<dbReference type="AlphaFoldDB" id="A0A3D8RYR9"/>
<dbReference type="GO" id="GO:0005634">
    <property type="term" value="C:nucleus"/>
    <property type="evidence" value="ECO:0007669"/>
    <property type="project" value="TreeGrafter"/>
</dbReference>
<evidence type="ECO:0000313" key="7">
    <source>
        <dbReference type="Proteomes" id="UP000256690"/>
    </source>
</evidence>
<dbReference type="GO" id="GO:0005544">
    <property type="term" value="F:calcium-dependent phospholipid binding"/>
    <property type="evidence" value="ECO:0007669"/>
    <property type="project" value="UniProtKB-KW"/>
</dbReference>
<dbReference type="SUPFAM" id="SSF47874">
    <property type="entry name" value="Annexin"/>
    <property type="match status" value="1"/>
</dbReference>
<dbReference type="Proteomes" id="UP000256690">
    <property type="component" value="Unassembled WGS sequence"/>
</dbReference>
<dbReference type="GO" id="GO:0001786">
    <property type="term" value="F:phosphatidylserine binding"/>
    <property type="evidence" value="ECO:0007669"/>
    <property type="project" value="TreeGrafter"/>
</dbReference>
<keyword evidence="3 4" id="KW-0041">Annexin</keyword>
<comment type="caution">
    <text evidence="6">The sequence shown here is derived from an EMBL/GenBank/DDBJ whole genome shotgun (WGS) entry which is preliminary data.</text>
</comment>
<dbReference type="FunFam" id="1.10.220.10:FF:000005">
    <property type="entry name" value="Annexin"/>
    <property type="match status" value="1"/>
</dbReference>
<dbReference type="InterPro" id="IPR018502">
    <property type="entry name" value="Annexin_repeat"/>
</dbReference>
<proteinExistence type="inferred from homology"/>
<dbReference type="PANTHER" id="PTHR10502">
    <property type="entry name" value="ANNEXIN"/>
    <property type="match status" value="1"/>
</dbReference>
<name>A0A3D8RYR9_9EURO</name>
<dbReference type="SMART" id="SM00335">
    <property type="entry name" value="ANX"/>
    <property type="match status" value="4"/>
</dbReference>
<dbReference type="STRING" id="1810919.A0A3D8RYR9"/>
<keyword evidence="4" id="KW-0106">Calcium</keyword>
<organism evidence="6 7">
    <name type="scientific">Aspergillus mulundensis</name>
    <dbReference type="NCBI Taxonomy" id="1810919"/>
    <lineage>
        <taxon>Eukaryota</taxon>
        <taxon>Fungi</taxon>
        <taxon>Dikarya</taxon>
        <taxon>Ascomycota</taxon>
        <taxon>Pezizomycotina</taxon>
        <taxon>Eurotiomycetes</taxon>
        <taxon>Eurotiomycetidae</taxon>
        <taxon>Eurotiales</taxon>
        <taxon>Aspergillaceae</taxon>
        <taxon>Aspergillus</taxon>
        <taxon>Aspergillus subgen. Nidulantes</taxon>
    </lineage>
</organism>
<dbReference type="Pfam" id="PF00191">
    <property type="entry name" value="Annexin"/>
    <property type="match status" value="4"/>
</dbReference>
<dbReference type="EMBL" id="PVWQ01000006">
    <property type="protein sequence ID" value="RDW79010.1"/>
    <property type="molecule type" value="Genomic_DNA"/>
</dbReference>
<comment type="domain">
    <text evidence="4">A pair of annexin repeats may form one binding site for calcium and phospholipid.</text>
</comment>